<sequence length="346" mass="38843">MQDFSRRLSRPFLVLALLLSVLMCYFIVSERRSMSGTSYSEPTMEAWTGSAPSQRLEFSRIFFLETGGHGSLTARIACAVESAARMHPHWTVYLLSAASGDASQANVTFAGPFAQMLRSIPNVVMNVVRPNEVFQETPLESWYESGILNKSAYPVEHLADALRLAVLYKRGGVYLDIDVIVMRSLDSLPPCVSQSPVENGDMVSNGFLAFRRGDPFLLYLMLRAREVYKPEEWNSIGPQLLRRVTLARCGVREVKALLGRRCGGDTGFTVIPHWMFLPVPYDRWQSFFLANASREAWLMSSASYVMHVYNKMSSKAPAVPGSAYRQAAETYCPDSLRLSLQMQDTF</sequence>
<evidence type="ECO:0000313" key="2">
    <source>
        <dbReference type="Proteomes" id="UP000821865"/>
    </source>
</evidence>
<organism evidence="1 2">
    <name type="scientific">Dermacentor silvarum</name>
    <name type="common">Tick</name>
    <dbReference type="NCBI Taxonomy" id="543639"/>
    <lineage>
        <taxon>Eukaryota</taxon>
        <taxon>Metazoa</taxon>
        <taxon>Ecdysozoa</taxon>
        <taxon>Arthropoda</taxon>
        <taxon>Chelicerata</taxon>
        <taxon>Arachnida</taxon>
        <taxon>Acari</taxon>
        <taxon>Parasitiformes</taxon>
        <taxon>Ixodida</taxon>
        <taxon>Ixodoidea</taxon>
        <taxon>Ixodidae</taxon>
        <taxon>Rhipicephalinae</taxon>
        <taxon>Dermacentor</taxon>
    </lineage>
</organism>
<accession>A0ACB8CHF9</accession>
<dbReference type="Proteomes" id="UP000821865">
    <property type="component" value="Chromosome 7"/>
</dbReference>
<gene>
    <name evidence="1" type="ORF">HPB49_021229</name>
</gene>
<keyword evidence="2" id="KW-1185">Reference proteome</keyword>
<protein>
    <submittedName>
        <fullName evidence="1">Uncharacterized protein</fullName>
    </submittedName>
</protein>
<comment type="caution">
    <text evidence="1">The sequence shown here is derived from an EMBL/GenBank/DDBJ whole genome shotgun (WGS) entry which is preliminary data.</text>
</comment>
<reference evidence="1" key="1">
    <citation type="submission" date="2020-05" db="EMBL/GenBank/DDBJ databases">
        <title>Large-scale comparative analyses of tick genomes elucidate their genetic diversity and vector capacities.</title>
        <authorList>
            <person name="Jia N."/>
            <person name="Wang J."/>
            <person name="Shi W."/>
            <person name="Du L."/>
            <person name="Sun Y."/>
            <person name="Zhan W."/>
            <person name="Jiang J."/>
            <person name="Wang Q."/>
            <person name="Zhang B."/>
            <person name="Ji P."/>
            <person name="Sakyi L.B."/>
            <person name="Cui X."/>
            <person name="Yuan T."/>
            <person name="Jiang B."/>
            <person name="Yang W."/>
            <person name="Lam T.T.-Y."/>
            <person name="Chang Q."/>
            <person name="Ding S."/>
            <person name="Wang X."/>
            <person name="Zhu J."/>
            <person name="Ruan X."/>
            <person name="Zhao L."/>
            <person name="Wei J."/>
            <person name="Que T."/>
            <person name="Du C."/>
            <person name="Cheng J."/>
            <person name="Dai P."/>
            <person name="Han X."/>
            <person name="Huang E."/>
            <person name="Gao Y."/>
            <person name="Liu J."/>
            <person name="Shao H."/>
            <person name="Ye R."/>
            <person name="Li L."/>
            <person name="Wei W."/>
            <person name="Wang X."/>
            <person name="Wang C."/>
            <person name="Yang T."/>
            <person name="Huo Q."/>
            <person name="Li W."/>
            <person name="Guo W."/>
            <person name="Chen H."/>
            <person name="Zhou L."/>
            <person name="Ni X."/>
            <person name="Tian J."/>
            <person name="Zhou Y."/>
            <person name="Sheng Y."/>
            <person name="Liu T."/>
            <person name="Pan Y."/>
            <person name="Xia L."/>
            <person name="Li J."/>
            <person name="Zhao F."/>
            <person name="Cao W."/>
        </authorList>
    </citation>
    <scope>NUCLEOTIDE SEQUENCE</scope>
    <source>
        <strain evidence="1">Dsil-2018</strain>
    </source>
</reference>
<dbReference type="EMBL" id="CM023476">
    <property type="protein sequence ID" value="KAH7942141.1"/>
    <property type="molecule type" value="Genomic_DNA"/>
</dbReference>
<name>A0ACB8CHF9_DERSI</name>
<proteinExistence type="predicted"/>
<evidence type="ECO:0000313" key="1">
    <source>
        <dbReference type="EMBL" id="KAH7942141.1"/>
    </source>
</evidence>